<dbReference type="Pfam" id="PF07730">
    <property type="entry name" value="HisKA_3"/>
    <property type="match status" value="1"/>
</dbReference>
<dbReference type="PANTHER" id="PTHR24421:SF10">
    <property type="entry name" value="NITRATE_NITRITE SENSOR PROTEIN NARQ"/>
    <property type="match status" value="1"/>
</dbReference>
<keyword evidence="5" id="KW-0547">Nucleotide-binding</keyword>
<dbReference type="SUPFAM" id="SSF55874">
    <property type="entry name" value="ATPase domain of HSP90 chaperone/DNA topoisomerase II/histidine kinase"/>
    <property type="match status" value="1"/>
</dbReference>
<sequence>MNPSTSPSALEQVTAALRSPFANPRLVGDVLVTSALTLIACAEVVVSRLGSVPVLVAAVMATAPHVGRHIVPRQTVALTLLGALGLGLAGFRPDNLPIAVYVSGLLSFYTLLRMMSRRAAWLLTGCVTLVMAAAGLLLFARRGVDGMLSLVMESEGTWFLLMLTAVVGTAFLADTRRSRTEIREVRADNLESLREQAAMAERARIAREMHDIVAHSVSMIAVQAETAPYTLGDLDDRTKQEFAEIATSARTTLTEMRRLLGVLRADVTTAPETAPQPGLARLPELLEQYEGEADLDVVGEAAPVPQAVDVSAYRIVQEALTNARVHARGARVSIELTYRPGLLVLRIADDGPGPSGDTSNGHGLVGMRERALALGGWFQAGPGPSGGFLIQAGLPLE</sequence>
<name>A0A9W6HXY0_9ACTN</name>
<evidence type="ECO:0000256" key="4">
    <source>
        <dbReference type="ARBA" id="ARBA00022679"/>
    </source>
</evidence>
<keyword evidence="9" id="KW-1133">Transmembrane helix</keyword>
<accession>A0A9W6HXY0</accession>
<evidence type="ECO:0000256" key="7">
    <source>
        <dbReference type="ARBA" id="ARBA00022840"/>
    </source>
</evidence>
<evidence type="ECO:0000313" key="13">
    <source>
        <dbReference type="Proteomes" id="UP001143474"/>
    </source>
</evidence>
<dbReference type="Gene3D" id="3.30.565.10">
    <property type="entry name" value="Histidine kinase-like ATPase, C-terminal domain"/>
    <property type="match status" value="1"/>
</dbReference>
<comment type="catalytic activity">
    <reaction evidence="1">
        <text>ATP + protein L-histidine = ADP + protein N-phospho-L-histidine.</text>
        <dbReference type="EC" id="2.7.13.3"/>
    </reaction>
</comment>
<evidence type="ECO:0000256" key="2">
    <source>
        <dbReference type="ARBA" id="ARBA00012438"/>
    </source>
</evidence>
<protein>
    <recommendedName>
        <fullName evidence="2">histidine kinase</fullName>
        <ecNumber evidence="2">2.7.13.3</ecNumber>
    </recommendedName>
</protein>
<keyword evidence="3" id="KW-0597">Phosphoprotein</keyword>
<dbReference type="PANTHER" id="PTHR24421">
    <property type="entry name" value="NITRATE/NITRITE SENSOR PROTEIN NARX-RELATED"/>
    <property type="match status" value="1"/>
</dbReference>
<feature type="transmembrane region" description="Helical" evidence="9">
    <location>
        <begin position="70"/>
        <end position="89"/>
    </location>
</feature>
<keyword evidence="9" id="KW-0472">Membrane</keyword>
<keyword evidence="9" id="KW-0812">Transmembrane</keyword>
<evidence type="ECO:0000313" key="12">
    <source>
        <dbReference type="EMBL" id="GLK08385.1"/>
    </source>
</evidence>
<evidence type="ECO:0000256" key="5">
    <source>
        <dbReference type="ARBA" id="ARBA00022741"/>
    </source>
</evidence>
<reference evidence="12" key="1">
    <citation type="journal article" date="2014" name="Int. J. Syst. Evol. Microbiol.">
        <title>Complete genome sequence of Corynebacterium casei LMG S-19264T (=DSM 44701T), isolated from a smear-ripened cheese.</title>
        <authorList>
            <consortium name="US DOE Joint Genome Institute (JGI-PGF)"/>
            <person name="Walter F."/>
            <person name="Albersmeier A."/>
            <person name="Kalinowski J."/>
            <person name="Ruckert C."/>
        </authorList>
    </citation>
    <scope>NUCLEOTIDE SEQUENCE</scope>
    <source>
        <strain evidence="12">VKM Ac-2007</strain>
    </source>
</reference>
<feature type="transmembrane region" description="Helical" evidence="9">
    <location>
        <begin position="30"/>
        <end position="58"/>
    </location>
</feature>
<dbReference type="CDD" id="cd16917">
    <property type="entry name" value="HATPase_UhpB-NarQ-NarX-like"/>
    <property type="match status" value="1"/>
</dbReference>
<feature type="transmembrane region" description="Helical" evidence="9">
    <location>
        <begin position="119"/>
        <end position="140"/>
    </location>
</feature>
<evidence type="ECO:0000256" key="9">
    <source>
        <dbReference type="SAM" id="Phobius"/>
    </source>
</evidence>
<evidence type="ECO:0000256" key="8">
    <source>
        <dbReference type="ARBA" id="ARBA00023012"/>
    </source>
</evidence>
<dbReference type="InterPro" id="IPR011712">
    <property type="entry name" value="Sig_transdc_His_kin_sub3_dim/P"/>
</dbReference>
<feature type="transmembrane region" description="Helical" evidence="9">
    <location>
        <begin position="95"/>
        <end position="112"/>
    </location>
</feature>
<dbReference type="Gene3D" id="1.20.5.1930">
    <property type="match status" value="1"/>
</dbReference>
<dbReference type="RefSeq" id="WP_271216880.1">
    <property type="nucleotide sequence ID" value="NZ_BAAAVD010000044.1"/>
</dbReference>
<dbReference type="AlphaFoldDB" id="A0A9W6HXY0"/>
<proteinExistence type="predicted"/>
<reference evidence="12" key="2">
    <citation type="submission" date="2023-01" db="EMBL/GenBank/DDBJ databases">
        <authorList>
            <person name="Sun Q."/>
            <person name="Evtushenko L."/>
        </authorList>
    </citation>
    <scope>NUCLEOTIDE SEQUENCE</scope>
    <source>
        <strain evidence="12">VKM Ac-2007</strain>
    </source>
</reference>
<organism evidence="12 13">
    <name type="scientific">Streptosporangium carneum</name>
    <dbReference type="NCBI Taxonomy" id="47481"/>
    <lineage>
        <taxon>Bacteria</taxon>
        <taxon>Bacillati</taxon>
        <taxon>Actinomycetota</taxon>
        <taxon>Actinomycetes</taxon>
        <taxon>Streptosporangiales</taxon>
        <taxon>Streptosporangiaceae</taxon>
        <taxon>Streptosporangium</taxon>
    </lineage>
</organism>
<keyword evidence="6 12" id="KW-0418">Kinase</keyword>
<comment type="caution">
    <text evidence="12">The sequence shown here is derived from an EMBL/GenBank/DDBJ whole genome shotgun (WGS) entry which is preliminary data.</text>
</comment>
<dbReference type="Proteomes" id="UP001143474">
    <property type="component" value="Unassembled WGS sequence"/>
</dbReference>
<dbReference type="InterPro" id="IPR036890">
    <property type="entry name" value="HATPase_C_sf"/>
</dbReference>
<dbReference type="GO" id="GO:0000155">
    <property type="term" value="F:phosphorelay sensor kinase activity"/>
    <property type="evidence" value="ECO:0007669"/>
    <property type="project" value="InterPro"/>
</dbReference>
<keyword evidence="7" id="KW-0067">ATP-binding</keyword>
<evidence type="ECO:0000256" key="3">
    <source>
        <dbReference type="ARBA" id="ARBA00022553"/>
    </source>
</evidence>
<feature type="transmembrane region" description="Helical" evidence="9">
    <location>
        <begin position="156"/>
        <end position="173"/>
    </location>
</feature>
<evidence type="ECO:0000256" key="1">
    <source>
        <dbReference type="ARBA" id="ARBA00000085"/>
    </source>
</evidence>
<dbReference type="InterPro" id="IPR050482">
    <property type="entry name" value="Sensor_HK_TwoCompSys"/>
</dbReference>
<dbReference type="GO" id="GO:0046983">
    <property type="term" value="F:protein dimerization activity"/>
    <property type="evidence" value="ECO:0007669"/>
    <property type="project" value="InterPro"/>
</dbReference>
<dbReference type="EMBL" id="BSEV01000002">
    <property type="protein sequence ID" value="GLK08385.1"/>
    <property type="molecule type" value="Genomic_DNA"/>
</dbReference>
<dbReference type="Pfam" id="PF02518">
    <property type="entry name" value="HATPase_c"/>
    <property type="match status" value="1"/>
</dbReference>
<dbReference type="GO" id="GO:0005524">
    <property type="term" value="F:ATP binding"/>
    <property type="evidence" value="ECO:0007669"/>
    <property type="project" value="UniProtKB-KW"/>
</dbReference>
<evidence type="ECO:0000256" key="6">
    <source>
        <dbReference type="ARBA" id="ARBA00022777"/>
    </source>
</evidence>
<dbReference type="EC" id="2.7.13.3" evidence="2"/>
<keyword evidence="4" id="KW-0808">Transferase</keyword>
<feature type="domain" description="Signal transduction histidine kinase subgroup 3 dimerisation and phosphoacceptor" evidence="11">
    <location>
        <begin position="201"/>
        <end position="266"/>
    </location>
</feature>
<gene>
    <name evidence="12" type="ORF">GCM10017600_17900</name>
</gene>
<evidence type="ECO:0000259" key="10">
    <source>
        <dbReference type="Pfam" id="PF02518"/>
    </source>
</evidence>
<keyword evidence="8" id="KW-0902">Two-component regulatory system</keyword>
<dbReference type="GO" id="GO:0016020">
    <property type="term" value="C:membrane"/>
    <property type="evidence" value="ECO:0007669"/>
    <property type="project" value="InterPro"/>
</dbReference>
<keyword evidence="13" id="KW-1185">Reference proteome</keyword>
<dbReference type="InterPro" id="IPR003594">
    <property type="entry name" value="HATPase_dom"/>
</dbReference>
<evidence type="ECO:0000259" key="11">
    <source>
        <dbReference type="Pfam" id="PF07730"/>
    </source>
</evidence>
<feature type="domain" description="Histidine kinase/HSP90-like ATPase" evidence="10">
    <location>
        <begin position="311"/>
        <end position="396"/>
    </location>
</feature>